<dbReference type="STRING" id="560819.SAMN05428998_10487"/>
<evidence type="ECO:0000313" key="6">
    <source>
        <dbReference type="Proteomes" id="UP000192917"/>
    </source>
</evidence>
<organism evidence="5 6">
    <name type="scientific">Tistlia consotensis USBA 355</name>
    <dbReference type="NCBI Taxonomy" id="560819"/>
    <lineage>
        <taxon>Bacteria</taxon>
        <taxon>Pseudomonadati</taxon>
        <taxon>Pseudomonadota</taxon>
        <taxon>Alphaproteobacteria</taxon>
        <taxon>Rhodospirillales</taxon>
        <taxon>Rhodovibrionaceae</taxon>
        <taxon>Tistlia</taxon>
    </lineage>
</organism>
<dbReference type="GO" id="GO:0008758">
    <property type="term" value="F:UDP-2,3-diacylglucosamine hydrolase activity"/>
    <property type="evidence" value="ECO:0007669"/>
    <property type="project" value="TreeGrafter"/>
</dbReference>
<evidence type="ECO:0000256" key="1">
    <source>
        <dbReference type="ARBA" id="ARBA00008950"/>
    </source>
</evidence>
<comment type="similarity">
    <text evidence="1">Belongs to the metallophosphoesterase superfamily. YfcE family.</text>
</comment>
<dbReference type="PANTHER" id="PTHR31302:SF31">
    <property type="entry name" value="PHOSPHODIESTERASE YAEI"/>
    <property type="match status" value="1"/>
</dbReference>
<dbReference type="GO" id="GO:0046872">
    <property type="term" value="F:metal ion binding"/>
    <property type="evidence" value="ECO:0007669"/>
    <property type="project" value="UniProtKB-KW"/>
</dbReference>
<keyword evidence="2" id="KW-0479">Metal-binding</keyword>
<dbReference type="GO" id="GO:0016020">
    <property type="term" value="C:membrane"/>
    <property type="evidence" value="ECO:0007669"/>
    <property type="project" value="GOC"/>
</dbReference>
<dbReference type="Pfam" id="PF12850">
    <property type="entry name" value="Metallophos_2"/>
    <property type="match status" value="1"/>
</dbReference>
<keyword evidence="3" id="KW-0378">Hydrolase</keyword>
<dbReference type="PANTHER" id="PTHR31302">
    <property type="entry name" value="TRANSMEMBRANE PROTEIN WITH METALLOPHOSPHOESTERASE DOMAIN-RELATED"/>
    <property type="match status" value="1"/>
</dbReference>
<protein>
    <recommendedName>
        <fullName evidence="4">Calcineurin-like phosphoesterase domain-containing protein</fullName>
    </recommendedName>
</protein>
<evidence type="ECO:0000313" key="5">
    <source>
        <dbReference type="EMBL" id="SMF07727.1"/>
    </source>
</evidence>
<dbReference type="Gene3D" id="3.60.21.10">
    <property type="match status" value="1"/>
</dbReference>
<dbReference type="EMBL" id="FWZX01000004">
    <property type="protein sequence ID" value="SMF07727.1"/>
    <property type="molecule type" value="Genomic_DNA"/>
</dbReference>
<evidence type="ECO:0000259" key="4">
    <source>
        <dbReference type="Pfam" id="PF12850"/>
    </source>
</evidence>
<name>A0A1Y6BK13_9PROT</name>
<dbReference type="InterPro" id="IPR051158">
    <property type="entry name" value="Metallophosphoesterase_sf"/>
</dbReference>
<gene>
    <name evidence="5" type="ORF">SAMN05428998_10487</name>
</gene>
<evidence type="ECO:0000256" key="3">
    <source>
        <dbReference type="ARBA" id="ARBA00022801"/>
    </source>
</evidence>
<sequence>MEGLRRLTGGPGTADRRAWRECRLALEASGLRHTVLGPRRSGGLLYRSAPAMARALRLVGLHGLGERNARTPVLERRELALQALPAAFEGYRILHLSDPHFENLPGLAESAARQLRDAAVDLVAITGDFQHHWWVEPQAAVEALALLLDGLRAADGCLAVLGNHDGAGLVEPLEAAGVLVLVNEHAAVTRGGERLIFTGTDDPACFFTAGALSALEAAPEGLRIALVHSPELAQPAAAAGHSLYLCGHTHGGQICLPGGRPLVTQLTVNRHLARGWWRQGAMVGHTSRGLGSANLSVRFNCPPAMTLITCRRPA</sequence>
<reference evidence="5 6" key="1">
    <citation type="submission" date="2017-04" db="EMBL/GenBank/DDBJ databases">
        <authorList>
            <person name="Afonso C.L."/>
            <person name="Miller P.J."/>
            <person name="Scott M.A."/>
            <person name="Spackman E."/>
            <person name="Goraichik I."/>
            <person name="Dimitrov K.M."/>
            <person name="Suarez D.L."/>
            <person name="Swayne D.E."/>
        </authorList>
    </citation>
    <scope>NUCLEOTIDE SEQUENCE [LARGE SCALE GENOMIC DNA]</scope>
    <source>
        <strain evidence="5 6">USBA 355</strain>
    </source>
</reference>
<accession>A0A1Y6BK13</accession>
<proteinExistence type="inferred from homology"/>
<keyword evidence="6" id="KW-1185">Reference proteome</keyword>
<dbReference type="SUPFAM" id="SSF56300">
    <property type="entry name" value="Metallo-dependent phosphatases"/>
    <property type="match status" value="1"/>
</dbReference>
<evidence type="ECO:0000256" key="2">
    <source>
        <dbReference type="ARBA" id="ARBA00022723"/>
    </source>
</evidence>
<dbReference type="InterPro" id="IPR029052">
    <property type="entry name" value="Metallo-depent_PP-like"/>
</dbReference>
<dbReference type="GO" id="GO:0009245">
    <property type="term" value="P:lipid A biosynthetic process"/>
    <property type="evidence" value="ECO:0007669"/>
    <property type="project" value="TreeGrafter"/>
</dbReference>
<dbReference type="AlphaFoldDB" id="A0A1Y6BK13"/>
<feature type="domain" description="Calcineurin-like phosphoesterase" evidence="4">
    <location>
        <begin position="92"/>
        <end position="251"/>
    </location>
</feature>
<dbReference type="Proteomes" id="UP000192917">
    <property type="component" value="Unassembled WGS sequence"/>
</dbReference>
<dbReference type="InterPro" id="IPR024654">
    <property type="entry name" value="Calcineurin-like_PHP_lpxH"/>
</dbReference>